<dbReference type="AlphaFoldDB" id="A0A8J2XUV3"/>
<evidence type="ECO:0000256" key="7">
    <source>
        <dbReference type="ARBA" id="ARBA00022729"/>
    </source>
</evidence>
<dbReference type="InterPro" id="IPR010105">
    <property type="entry name" value="TonB_sidphr_rcpt"/>
</dbReference>
<evidence type="ECO:0000313" key="19">
    <source>
        <dbReference type="EMBL" id="GGC02472.1"/>
    </source>
</evidence>
<evidence type="ECO:0000256" key="10">
    <source>
        <dbReference type="ARBA" id="ARBA00023077"/>
    </source>
</evidence>
<keyword evidence="12 19" id="KW-0675">Receptor</keyword>
<keyword evidence="9" id="KW-0406">Ion transport</keyword>
<dbReference type="Gene3D" id="2.170.130.10">
    <property type="entry name" value="TonB-dependent receptor, plug domain"/>
    <property type="match status" value="1"/>
</dbReference>
<evidence type="ECO:0000256" key="2">
    <source>
        <dbReference type="ARBA" id="ARBA00009810"/>
    </source>
</evidence>
<comment type="caution">
    <text evidence="19">The sequence shown here is derived from an EMBL/GenBank/DDBJ whole genome shotgun (WGS) entry which is preliminary data.</text>
</comment>
<dbReference type="PANTHER" id="PTHR32552:SF82">
    <property type="entry name" value="FCUA PROTEIN"/>
    <property type="match status" value="1"/>
</dbReference>
<dbReference type="GO" id="GO:0009279">
    <property type="term" value="C:cell outer membrane"/>
    <property type="evidence" value="ECO:0007669"/>
    <property type="project" value="UniProtKB-SubCell"/>
</dbReference>
<evidence type="ECO:0000313" key="20">
    <source>
        <dbReference type="Proteomes" id="UP000620266"/>
    </source>
</evidence>
<keyword evidence="20" id="KW-1185">Reference proteome</keyword>
<keyword evidence="10 16" id="KW-0798">TonB box</keyword>
<evidence type="ECO:0000256" key="6">
    <source>
        <dbReference type="ARBA" id="ARBA00022692"/>
    </source>
</evidence>
<comment type="similarity">
    <text evidence="2 14 16">Belongs to the TonB-dependent receptor family.</text>
</comment>
<dbReference type="InterPro" id="IPR037066">
    <property type="entry name" value="Plug_dom_sf"/>
</dbReference>
<feature type="short sequence motif" description="TonB C-terminal box" evidence="15">
    <location>
        <begin position="775"/>
        <end position="792"/>
    </location>
</feature>
<evidence type="ECO:0000256" key="4">
    <source>
        <dbReference type="ARBA" id="ARBA00022452"/>
    </source>
</evidence>
<evidence type="ECO:0000256" key="1">
    <source>
        <dbReference type="ARBA" id="ARBA00004571"/>
    </source>
</evidence>
<protein>
    <submittedName>
        <fullName evidence="19">Ferric siderophore receptor</fullName>
    </submittedName>
</protein>
<feature type="domain" description="Secretin/TonB short N-terminal" evidence="18">
    <location>
        <begin position="64"/>
        <end position="115"/>
    </location>
</feature>
<evidence type="ECO:0000256" key="16">
    <source>
        <dbReference type="RuleBase" id="RU003357"/>
    </source>
</evidence>
<dbReference type="InterPro" id="IPR012910">
    <property type="entry name" value="Plug_dom"/>
</dbReference>
<dbReference type="SMART" id="SM00965">
    <property type="entry name" value="STN"/>
    <property type="match status" value="1"/>
</dbReference>
<accession>A0A8J2XUV3</accession>
<dbReference type="GO" id="GO:0015891">
    <property type="term" value="P:siderophore transport"/>
    <property type="evidence" value="ECO:0007669"/>
    <property type="project" value="InterPro"/>
</dbReference>
<dbReference type="InterPro" id="IPR010917">
    <property type="entry name" value="TonB_rcpt_CS"/>
</dbReference>
<keyword evidence="11 14" id="KW-0472">Membrane</keyword>
<evidence type="ECO:0000256" key="5">
    <source>
        <dbReference type="ARBA" id="ARBA00022496"/>
    </source>
</evidence>
<evidence type="ECO:0000256" key="11">
    <source>
        <dbReference type="ARBA" id="ARBA00023136"/>
    </source>
</evidence>
<dbReference type="RefSeq" id="WP_188395068.1">
    <property type="nucleotide sequence ID" value="NZ_BMCG01000002.1"/>
</dbReference>
<feature type="signal peptide" evidence="17">
    <location>
        <begin position="1"/>
        <end position="26"/>
    </location>
</feature>
<dbReference type="SUPFAM" id="SSF56935">
    <property type="entry name" value="Porins"/>
    <property type="match status" value="1"/>
</dbReference>
<keyword evidence="7 17" id="KW-0732">Signal</keyword>
<dbReference type="PANTHER" id="PTHR32552">
    <property type="entry name" value="FERRICHROME IRON RECEPTOR-RELATED"/>
    <property type="match status" value="1"/>
</dbReference>
<name>A0A8J2XUV3_9BURK</name>
<dbReference type="InterPro" id="IPR011662">
    <property type="entry name" value="Secretin/TonB_short_N"/>
</dbReference>
<keyword evidence="4 14" id="KW-1134">Transmembrane beta strand</keyword>
<dbReference type="Gene3D" id="2.40.170.20">
    <property type="entry name" value="TonB-dependent receptor, beta-barrel domain"/>
    <property type="match status" value="1"/>
</dbReference>
<keyword evidence="6 14" id="KW-0812">Transmembrane</keyword>
<dbReference type="PROSITE" id="PS52016">
    <property type="entry name" value="TONB_DEPENDENT_REC_3"/>
    <property type="match status" value="1"/>
</dbReference>
<dbReference type="Pfam" id="PF00593">
    <property type="entry name" value="TonB_dep_Rec_b-barrel"/>
    <property type="match status" value="1"/>
</dbReference>
<dbReference type="GO" id="GO:0015344">
    <property type="term" value="F:siderophore uptake transmembrane transporter activity"/>
    <property type="evidence" value="ECO:0007669"/>
    <property type="project" value="TreeGrafter"/>
</dbReference>
<reference evidence="19" key="2">
    <citation type="submission" date="2020-09" db="EMBL/GenBank/DDBJ databases">
        <authorList>
            <person name="Sun Q."/>
            <person name="Sedlacek I."/>
        </authorList>
    </citation>
    <scope>NUCLEOTIDE SEQUENCE</scope>
    <source>
        <strain evidence="19">CCM 7086</strain>
    </source>
</reference>
<feature type="chain" id="PRO_5035247765" evidence="17">
    <location>
        <begin position="27"/>
        <end position="792"/>
    </location>
</feature>
<keyword evidence="8" id="KW-0408">Iron</keyword>
<evidence type="ECO:0000256" key="8">
    <source>
        <dbReference type="ARBA" id="ARBA00023004"/>
    </source>
</evidence>
<comment type="subcellular location">
    <subcellularLocation>
        <location evidence="1 14">Cell outer membrane</location>
        <topology evidence="1 14">Multi-pass membrane protein</topology>
    </subcellularLocation>
</comment>
<proteinExistence type="inferred from homology"/>
<reference evidence="19" key="1">
    <citation type="journal article" date="2014" name="Int. J. Syst. Evol. Microbiol.">
        <title>Complete genome sequence of Corynebacterium casei LMG S-19264T (=DSM 44701T), isolated from a smear-ripened cheese.</title>
        <authorList>
            <consortium name="US DOE Joint Genome Institute (JGI-PGF)"/>
            <person name="Walter F."/>
            <person name="Albersmeier A."/>
            <person name="Kalinowski J."/>
            <person name="Ruckert C."/>
        </authorList>
    </citation>
    <scope>NUCLEOTIDE SEQUENCE</scope>
    <source>
        <strain evidence="19">CCM 7086</strain>
    </source>
</reference>
<evidence type="ECO:0000259" key="18">
    <source>
        <dbReference type="SMART" id="SM00965"/>
    </source>
</evidence>
<organism evidence="19 20">
    <name type="scientific">Oxalicibacterium flavum</name>
    <dbReference type="NCBI Taxonomy" id="179467"/>
    <lineage>
        <taxon>Bacteria</taxon>
        <taxon>Pseudomonadati</taxon>
        <taxon>Pseudomonadota</taxon>
        <taxon>Betaproteobacteria</taxon>
        <taxon>Burkholderiales</taxon>
        <taxon>Oxalobacteraceae</taxon>
        <taxon>Oxalicibacterium</taxon>
    </lineage>
</organism>
<dbReference type="Gene3D" id="3.55.50.30">
    <property type="match status" value="1"/>
</dbReference>
<keyword evidence="13 14" id="KW-0998">Cell outer membrane</keyword>
<evidence type="ECO:0000256" key="13">
    <source>
        <dbReference type="ARBA" id="ARBA00023237"/>
    </source>
</evidence>
<evidence type="ECO:0000256" key="17">
    <source>
        <dbReference type="SAM" id="SignalP"/>
    </source>
</evidence>
<evidence type="ECO:0000256" key="9">
    <source>
        <dbReference type="ARBA" id="ARBA00023065"/>
    </source>
</evidence>
<evidence type="ECO:0000256" key="3">
    <source>
        <dbReference type="ARBA" id="ARBA00022448"/>
    </source>
</evidence>
<dbReference type="EMBL" id="BMCG01000002">
    <property type="protein sequence ID" value="GGC02472.1"/>
    <property type="molecule type" value="Genomic_DNA"/>
</dbReference>
<dbReference type="InterPro" id="IPR036942">
    <property type="entry name" value="Beta-barrel_TonB_sf"/>
</dbReference>
<dbReference type="InterPro" id="IPR000531">
    <property type="entry name" value="Beta-barrel_TonB"/>
</dbReference>
<evidence type="ECO:0000256" key="14">
    <source>
        <dbReference type="PROSITE-ProRule" id="PRU01360"/>
    </source>
</evidence>
<dbReference type="CDD" id="cd01347">
    <property type="entry name" value="ligand_gated_channel"/>
    <property type="match status" value="1"/>
</dbReference>
<dbReference type="PROSITE" id="PS01156">
    <property type="entry name" value="TONB_DEPENDENT_REC_2"/>
    <property type="match status" value="1"/>
</dbReference>
<gene>
    <name evidence="19" type="primary">bfrC</name>
    <name evidence="19" type="ORF">GCM10007205_09690</name>
</gene>
<dbReference type="InterPro" id="IPR039426">
    <property type="entry name" value="TonB-dep_rcpt-like"/>
</dbReference>
<keyword evidence="3 14" id="KW-0813">Transport</keyword>
<dbReference type="NCBIfam" id="TIGR01783">
    <property type="entry name" value="TonB-siderophor"/>
    <property type="match status" value="1"/>
</dbReference>
<dbReference type="Pfam" id="PF07715">
    <property type="entry name" value="Plug"/>
    <property type="match status" value="1"/>
</dbReference>
<keyword evidence="5" id="KW-0410">Iron transport</keyword>
<dbReference type="GO" id="GO:0038023">
    <property type="term" value="F:signaling receptor activity"/>
    <property type="evidence" value="ECO:0007669"/>
    <property type="project" value="InterPro"/>
</dbReference>
<evidence type="ECO:0000256" key="15">
    <source>
        <dbReference type="PROSITE-ProRule" id="PRU10144"/>
    </source>
</evidence>
<evidence type="ECO:0000256" key="12">
    <source>
        <dbReference type="ARBA" id="ARBA00023170"/>
    </source>
</evidence>
<sequence>MNRLVSLTRRPLVLAVALAVSSIAQAQNATPATVTPGAVAATHFRIAAGPLGDTLVEIARRSHTAISVDPALVQGLRAPAIEGELTVEQAVQRALAGHSLELVRTQNGTLTVVRRNDGDAARETGALPAVKVSAVQAGALDAPVNAGALGSRSMLETPFSGIVVSNAELQDRQVAKLGDVFATDASVSDNSGAYGAWTSYLTVRGLALDWQNSYRIDGKPFLSYVITLPYEHLEQVDLLKGSSGFMYGFGSPGGMVNYVTKKPTEQNLRSVDIGYSTKGLISEHVDLGGRLGEGGRFGYRLNASHEEGKTFNNGSLKRNSLSLALDARLTDRLTWDFQSLVQDRDAKGQEPTIYTGLMGNRLPSVVRNNDRTLVGGGTFADNAFRFYSTGLQYALAPDWKLSASYSHSATRTRRNESVLYLSDSLGNYDDYHSDYAEAYQFNQVQAMLEGKFATGSVQHQVVFGASSQVQKNDYSSNGFFGLVGTGNLREQNVNRYDGPGSLDLYRAGRITQKALFASDTIAFSEQLSLLAGLRYTDYRQVSYGVDGTPGQPYEKDGVLTPTVALMFRFDPRTMAYASYIESLEPGSSVGVAYRNNGELLDPLKSRQYEVGIKTERTDWSATAALFRIEKKAEYANADNYLVQDGQSVYQGLELGSTVQLGHGVQVGGSLMLLDSEYRQGFAFNGNRVAGAPETIVAAQLAWEVPQVPGLRLHANAKYTGPTMLRPANDVEVSGYTLFNLGASYDTRIKGYETTFRLALNNVTDKRYWMFQYSDYVKTGDPRSLSINASLKF</sequence>
<dbReference type="Proteomes" id="UP000620266">
    <property type="component" value="Unassembled WGS sequence"/>
</dbReference>
<dbReference type="Pfam" id="PF07660">
    <property type="entry name" value="STN"/>
    <property type="match status" value="1"/>
</dbReference>